<feature type="transmembrane region" description="Helical" evidence="9">
    <location>
        <begin position="39"/>
        <end position="57"/>
    </location>
</feature>
<evidence type="ECO:0000313" key="10">
    <source>
        <dbReference type="EMBL" id="MBL1114794.1"/>
    </source>
</evidence>
<evidence type="ECO:0000256" key="9">
    <source>
        <dbReference type="SAM" id="Phobius"/>
    </source>
</evidence>
<gene>
    <name evidence="10" type="ORF">JK364_20705</name>
</gene>
<evidence type="ECO:0000256" key="6">
    <source>
        <dbReference type="ARBA" id="ARBA00022989"/>
    </source>
</evidence>
<dbReference type="InterPro" id="IPR002549">
    <property type="entry name" value="AI-2E-like"/>
</dbReference>
<organism evidence="10 11">
    <name type="scientific">Streptomyces endocoffeicus</name>
    <dbReference type="NCBI Taxonomy" id="2898945"/>
    <lineage>
        <taxon>Bacteria</taxon>
        <taxon>Bacillati</taxon>
        <taxon>Actinomycetota</taxon>
        <taxon>Actinomycetes</taxon>
        <taxon>Kitasatosporales</taxon>
        <taxon>Streptomycetaceae</taxon>
        <taxon>Streptomyces</taxon>
    </lineage>
</organism>
<evidence type="ECO:0000256" key="7">
    <source>
        <dbReference type="ARBA" id="ARBA00023136"/>
    </source>
</evidence>
<feature type="region of interest" description="Disordered" evidence="8">
    <location>
        <begin position="1"/>
        <end position="30"/>
    </location>
</feature>
<evidence type="ECO:0000313" key="11">
    <source>
        <dbReference type="Proteomes" id="UP000621510"/>
    </source>
</evidence>
<keyword evidence="5 9" id="KW-0812">Transmembrane</keyword>
<keyword evidence="3" id="KW-0813">Transport</keyword>
<feature type="transmembrane region" description="Helical" evidence="9">
    <location>
        <begin position="180"/>
        <end position="199"/>
    </location>
</feature>
<feature type="compositionally biased region" description="Polar residues" evidence="8">
    <location>
        <begin position="1"/>
        <end position="10"/>
    </location>
</feature>
<keyword evidence="7 9" id="KW-0472">Membrane</keyword>
<evidence type="ECO:0000256" key="2">
    <source>
        <dbReference type="ARBA" id="ARBA00009773"/>
    </source>
</evidence>
<dbReference type="Pfam" id="PF01594">
    <property type="entry name" value="AI-2E_transport"/>
    <property type="match status" value="1"/>
</dbReference>
<comment type="similarity">
    <text evidence="2">Belongs to the autoinducer-2 exporter (AI-2E) (TC 2.A.86) family.</text>
</comment>
<evidence type="ECO:0000256" key="8">
    <source>
        <dbReference type="SAM" id="MobiDB-lite"/>
    </source>
</evidence>
<feature type="transmembrane region" description="Helical" evidence="9">
    <location>
        <begin position="296"/>
        <end position="312"/>
    </location>
</feature>
<feature type="transmembrane region" description="Helical" evidence="9">
    <location>
        <begin position="93"/>
        <end position="118"/>
    </location>
</feature>
<evidence type="ECO:0000256" key="3">
    <source>
        <dbReference type="ARBA" id="ARBA00022448"/>
    </source>
</evidence>
<keyword evidence="4" id="KW-1003">Cell membrane</keyword>
<dbReference type="PANTHER" id="PTHR21716:SF53">
    <property type="entry name" value="PERMEASE PERM-RELATED"/>
    <property type="match status" value="1"/>
</dbReference>
<feature type="transmembrane region" description="Helical" evidence="9">
    <location>
        <begin position="264"/>
        <end position="284"/>
    </location>
</feature>
<sequence>MAPTEETLSSDADDNPSAARASSESPQPAARMPRWLPRAMVLALALVACFRLATWAFDQLTGLLLNILIAFFLALAIEPAVDRMAARGMRRGLATGLVFLAILIGTAGFFTLLGSMLADQIMTMVQDFPKYLDDVVRWINDTFHTHLSRLEIQDSLLHSDWLQSYVKNSADNVLDVSTQVLGGLFKTLTVTLFAFYFAADGPRLRRALCSVLPPTRQVEVLRAWEIAVAKTGGYIYSRGLMALISGVAHYILLEALGVPYAPALAVWVGLISQFIPTIGTYLAGALPMLIAFTIEPWYALWVLIFVVIYQQFENYLLQPRITARTVDIHPAVSFGSVIAGTALLGAVGALIAIPATATLQAFLGAYIKRYDVTDDLRVHGRTRRRGLSALARIRAALARRG</sequence>
<dbReference type="PANTHER" id="PTHR21716">
    <property type="entry name" value="TRANSMEMBRANE PROTEIN"/>
    <property type="match status" value="1"/>
</dbReference>
<evidence type="ECO:0000256" key="4">
    <source>
        <dbReference type="ARBA" id="ARBA00022475"/>
    </source>
</evidence>
<name>A0ABS1PR93_9ACTN</name>
<comment type="caution">
    <text evidence="10">The sequence shown here is derived from an EMBL/GenBank/DDBJ whole genome shotgun (WGS) entry which is preliminary data.</text>
</comment>
<protein>
    <submittedName>
        <fullName evidence="10">AI-2E family transporter</fullName>
    </submittedName>
</protein>
<feature type="transmembrane region" description="Helical" evidence="9">
    <location>
        <begin position="332"/>
        <end position="359"/>
    </location>
</feature>
<accession>A0ABS1PR93</accession>
<keyword evidence="11" id="KW-1185">Reference proteome</keyword>
<feature type="transmembrane region" description="Helical" evidence="9">
    <location>
        <begin position="240"/>
        <end position="258"/>
    </location>
</feature>
<feature type="transmembrane region" description="Helical" evidence="9">
    <location>
        <begin position="63"/>
        <end position="81"/>
    </location>
</feature>
<dbReference type="EMBL" id="JAERRG010000008">
    <property type="protein sequence ID" value="MBL1114794.1"/>
    <property type="molecule type" value="Genomic_DNA"/>
</dbReference>
<dbReference type="Proteomes" id="UP000621510">
    <property type="component" value="Unassembled WGS sequence"/>
</dbReference>
<evidence type="ECO:0000256" key="5">
    <source>
        <dbReference type="ARBA" id="ARBA00022692"/>
    </source>
</evidence>
<comment type="subcellular location">
    <subcellularLocation>
        <location evidence="1">Cell membrane</location>
        <topology evidence="1">Multi-pass membrane protein</topology>
    </subcellularLocation>
</comment>
<keyword evidence="6 9" id="KW-1133">Transmembrane helix</keyword>
<reference evidence="10 11" key="1">
    <citation type="submission" date="2021-01" db="EMBL/GenBank/DDBJ databases">
        <title>WGS of actinomycetes isolated from Thailand.</title>
        <authorList>
            <person name="Thawai C."/>
        </authorList>
    </citation>
    <scope>NUCLEOTIDE SEQUENCE [LARGE SCALE GENOMIC DNA]</scope>
    <source>
        <strain evidence="10 11">CA3R110</strain>
    </source>
</reference>
<dbReference type="RefSeq" id="WP_201852628.1">
    <property type="nucleotide sequence ID" value="NZ_JAERRG010000008.1"/>
</dbReference>
<proteinExistence type="inferred from homology"/>
<evidence type="ECO:0000256" key="1">
    <source>
        <dbReference type="ARBA" id="ARBA00004651"/>
    </source>
</evidence>